<dbReference type="CAZy" id="GH43">
    <property type="family name" value="Glycoside Hydrolase Family 43"/>
</dbReference>
<dbReference type="eggNOG" id="COG3507">
    <property type="taxonomic scope" value="Bacteria"/>
</dbReference>
<keyword evidence="2" id="KW-0378">Hydrolase</keyword>
<organism evidence="7 8">
    <name type="scientific">Paludibacter propionicigenes (strain DSM 17365 / JCM 13257 / WB4)</name>
    <dbReference type="NCBI Taxonomy" id="694427"/>
    <lineage>
        <taxon>Bacteria</taxon>
        <taxon>Pseudomonadati</taxon>
        <taxon>Bacteroidota</taxon>
        <taxon>Bacteroidia</taxon>
        <taxon>Bacteroidales</taxon>
        <taxon>Paludibacteraceae</taxon>
        <taxon>Paludibacter</taxon>
    </lineage>
</organism>
<proteinExistence type="inferred from homology"/>
<dbReference type="Gene3D" id="2.115.10.20">
    <property type="entry name" value="Glycosyl hydrolase domain, family 43"/>
    <property type="match status" value="1"/>
</dbReference>
<dbReference type="InterPro" id="IPR023296">
    <property type="entry name" value="Glyco_hydro_beta-prop_sf"/>
</dbReference>
<reference evidence="7 8" key="2">
    <citation type="journal article" date="2011" name="Stand. Genomic Sci.">
        <title>Complete genome sequence of Paludibacter propionicigenes type strain (WB4).</title>
        <authorList>
            <person name="Gronow S."/>
            <person name="Munk C."/>
            <person name="Lapidus A."/>
            <person name="Nolan M."/>
            <person name="Lucas S."/>
            <person name="Hammon N."/>
            <person name="Deshpande S."/>
            <person name="Cheng J.F."/>
            <person name="Tapia R."/>
            <person name="Han C."/>
            <person name="Goodwin L."/>
            <person name="Pitluck S."/>
            <person name="Liolios K."/>
            <person name="Ivanova N."/>
            <person name="Mavromatis K."/>
            <person name="Mikhailova N."/>
            <person name="Pati A."/>
            <person name="Chen A."/>
            <person name="Palaniappan K."/>
            <person name="Land M."/>
            <person name="Hauser L."/>
            <person name="Chang Y.J."/>
            <person name="Jeffries C.D."/>
            <person name="Brambilla E."/>
            <person name="Rohde M."/>
            <person name="Goker M."/>
            <person name="Detter J.C."/>
            <person name="Woyke T."/>
            <person name="Bristow J."/>
            <person name="Eisen J.A."/>
            <person name="Markowitz V."/>
            <person name="Hugenholtz P."/>
            <person name="Kyrpides N.C."/>
            <person name="Klenk H.P."/>
        </authorList>
    </citation>
    <scope>NUCLEOTIDE SEQUENCE [LARGE SCALE GENOMIC DNA]</scope>
    <source>
        <strain evidence="8">DSM 17365 / JCM 13257 / WB4</strain>
    </source>
</reference>
<dbReference type="Pfam" id="PF00041">
    <property type="entry name" value="fn3"/>
    <property type="match status" value="1"/>
</dbReference>
<evidence type="ECO:0000313" key="7">
    <source>
        <dbReference type="EMBL" id="ADQ80140.1"/>
    </source>
</evidence>
<reference key="1">
    <citation type="submission" date="2010-11" db="EMBL/GenBank/DDBJ databases">
        <title>The complete genome of Paludibacter propionicigenes DSM 17365.</title>
        <authorList>
            <consortium name="US DOE Joint Genome Institute (JGI-PGF)"/>
            <person name="Lucas S."/>
            <person name="Copeland A."/>
            <person name="Lapidus A."/>
            <person name="Bruce D."/>
            <person name="Goodwin L."/>
            <person name="Pitluck S."/>
            <person name="Kyrpides N."/>
            <person name="Mavromatis K."/>
            <person name="Ivanova N."/>
            <person name="Munk A.C."/>
            <person name="Brettin T."/>
            <person name="Detter J.C."/>
            <person name="Han C."/>
            <person name="Tapia R."/>
            <person name="Land M."/>
            <person name="Hauser L."/>
            <person name="Markowitz V."/>
            <person name="Cheng J.-F."/>
            <person name="Hugenholtz P."/>
            <person name="Woyke T."/>
            <person name="Wu D."/>
            <person name="Gronow S."/>
            <person name="Wellnitz S."/>
            <person name="Brambilla E."/>
            <person name="Klenk H.-P."/>
            <person name="Eisen J.A."/>
        </authorList>
    </citation>
    <scope>NUCLEOTIDE SEQUENCE</scope>
    <source>
        <strain>WB4</strain>
    </source>
</reference>
<feature type="domain" description="Fibronectin type-III" evidence="6">
    <location>
        <begin position="608"/>
        <end position="693"/>
    </location>
</feature>
<dbReference type="SUPFAM" id="SSF75005">
    <property type="entry name" value="Arabinanase/levansucrase/invertase"/>
    <property type="match status" value="1"/>
</dbReference>
<evidence type="ECO:0000259" key="5">
    <source>
        <dbReference type="PROSITE" id="PS50022"/>
    </source>
</evidence>
<keyword evidence="3" id="KW-0326">Glycosidase</keyword>
<dbReference type="AlphaFoldDB" id="E4T5Z6"/>
<dbReference type="Pfam" id="PF00754">
    <property type="entry name" value="F5_F8_type_C"/>
    <property type="match status" value="1"/>
</dbReference>
<dbReference type="CDD" id="cd08982">
    <property type="entry name" value="GH43-like"/>
    <property type="match status" value="1"/>
</dbReference>
<dbReference type="Gene3D" id="2.60.40.10">
    <property type="entry name" value="Immunoglobulins"/>
    <property type="match status" value="1"/>
</dbReference>
<feature type="site" description="Important for catalytic activity, responsible for pKa modulation of the active site Glu and correct orientation of both the proton donor and substrate" evidence="4">
    <location>
        <position position="260"/>
    </location>
</feature>
<dbReference type="HOGENOM" id="CLU_023506_0_0_10"/>
<dbReference type="Proteomes" id="UP000008718">
    <property type="component" value="Chromosome"/>
</dbReference>
<evidence type="ECO:0000256" key="1">
    <source>
        <dbReference type="ARBA" id="ARBA00009865"/>
    </source>
</evidence>
<dbReference type="InterPro" id="IPR008979">
    <property type="entry name" value="Galactose-bd-like_sf"/>
</dbReference>
<dbReference type="Pfam" id="PF04616">
    <property type="entry name" value="Glyco_hydro_43"/>
    <property type="match status" value="1"/>
</dbReference>
<dbReference type="SUPFAM" id="SSF49464">
    <property type="entry name" value="Carboxypeptidase regulatory domain-like"/>
    <property type="match status" value="1"/>
</dbReference>
<keyword evidence="8" id="KW-1185">Reference proteome</keyword>
<name>E4T5Z6_PALPW</name>
<dbReference type="PROSITE" id="PS50022">
    <property type="entry name" value="FA58C_3"/>
    <property type="match status" value="1"/>
</dbReference>
<sequence length="693" mass="78865">MRKILTIIFALSIVIILNAQSKVVKGQITEYEISTEKTYQVTGIVSDEQDKPVNQVKVMVKDGVSSATTNSKGEYSITIGANDKALRFYYPGMVITELPVGIQNLRVNCTLKKDQSDYSLPKHTAQATAWFDPKNDHPKTFCNPLNIDYNFEPYNKENKISCRSTADPLIVPFKGVYYLFSTNQDGFYVSKDLSKWKFVFSGFQRKPTDDDQCAPAVEVSGDTIMMIGSTYKDLPVWYSTNPKEGRWKRLTETALLPHWDPDLFLDDDGRLYLYYGSSNEFPIKVAEYDRSTFRPKSIVHDLFGLKPEVHGWERFGMNNDDSVSLKPFVEGAYMTKHNNKYYLQYGAPGTEFKVYADGVYVADHPFGPFVYQQHNPFSYKPGGFVLGAGHGGTFKDYFNNYWHISTCMLSLRETFERRIGLYPAGFDKDGVMYSNTAFGDYPTAIPQNTEDHQKGNFTGWMLLSLNKKTSASSSDSIYTPENASDENMRTYWAAKSGQPGEWFAMDLGDVKQVNAIQVNYYEHKANQFGKAMDIYHQYKIYSSTDGNNWELVVDKSDNDMDVPHDYVELRQPIQTRYVKVENIHTASGNFALMDLRVFGKASGVIPEAVQKLTVNRSKSDTRNAMISWKPQQRTYGYNIYFGTTADKQYNCITVYNANSYDLRGLDKGTSYYFSIEALSESGVSNRSKSIFVK</sequence>
<dbReference type="InterPro" id="IPR036116">
    <property type="entry name" value="FN3_sf"/>
</dbReference>
<dbReference type="EMBL" id="CP002345">
    <property type="protein sequence ID" value="ADQ80140.1"/>
    <property type="molecule type" value="Genomic_DNA"/>
</dbReference>
<evidence type="ECO:0000259" key="6">
    <source>
        <dbReference type="PROSITE" id="PS50853"/>
    </source>
</evidence>
<dbReference type="SUPFAM" id="SSF49265">
    <property type="entry name" value="Fibronectin type III"/>
    <property type="match status" value="1"/>
</dbReference>
<dbReference type="PANTHER" id="PTHR42812:SF12">
    <property type="entry name" value="BETA-XYLOSIDASE-RELATED"/>
    <property type="match status" value="1"/>
</dbReference>
<dbReference type="InterPro" id="IPR006710">
    <property type="entry name" value="Glyco_hydro_43"/>
</dbReference>
<dbReference type="PANTHER" id="PTHR42812">
    <property type="entry name" value="BETA-XYLOSIDASE"/>
    <property type="match status" value="1"/>
</dbReference>
<dbReference type="RefSeq" id="WP_013445509.1">
    <property type="nucleotide sequence ID" value="NC_014734.1"/>
</dbReference>
<evidence type="ECO:0000256" key="4">
    <source>
        <dbReference type="PIRSR" id="PIRSR606710-2"/>
    </source>
</evidence>
<evidence type="ECO:0000256" key="3">
    <source>
        <dbReference type="ARBA" id="ARBA00023295"/>
    </source>
</evidence>
<dbReference type="KEGG" id="ppn:Palpr_2003"/>
<evidence type="ECO:0000256" key="2">
    <source>
        <dbReference type="ARBA" id="ARBA00022801"/>
    </source>
</evidence>
<dbReference type="GO" id="GO:0005975">
    <property type="term" value="P:carbohydrate metabolic process"/>
    <property type="evidence" value="ECO:0007669"/>
    <property type="project" value="InterPro"/>
</dbReference>
<protein>
    <submittedName>
        <fullName evidence="7">Coagulation factor 5/8 type domain protein</fullName>
    </submittedName>
</protein>
<gene>
    <name evidence="7" type="ordered locus">Palpr_2003</name>
</gene>
<dbReference type="SUPFAM" id="SSF49785">
    <property type="entry name" value="Galactose-binding domain-like"/>
    <property type="match status" value="1"/>
</dbReference>
<feature type="domain" description="F5/8 type C" evidence="5">
    <location>
        <begin position="449"/>
        <end position="600"/>
    </location>
</feature>
<accession>E4T5Z6</accession>
<comment type="similarity">
    <text evidence="1">Belongs to the glycosyl hydrolase 43 family.</text>
</comment>
<dbReference type="CDD" id="cd00063">
    <property type="entry name" value="FN3"/>
    <property type="match status" value="1"/>
</dbReference>
<dbReference type="OrthoDB" id="9801455at2"/>
<dbReference type="STRING" id="694427.Palpr_2003"/>
<dbReference type="InterPro" id="IPR000421">
    <property type="entry name" value="FA58C"/>
</dbReference>
<dbReference type="InterPro" id="IPR003961">
    <property type="entry name" value="FN3_dom"/>
</dbReference>
<dbReference type="SMART" id="SM00060">
    <property type="entry name" value="FN3"/>
    <property type="match status" value="1"/>
</dbReference>
<evidence type="ECO:0000313" key="8">
    <source>
        <dbReference type="Proteomes" id="UP000008718"/>
    </source>
</evidence>
<dbReference type="InterPro" id="IPR008969">
    <property type="entry name" value="CarboxyPept-like_regulatory"/>
</dbReference>
<dbReference type="Gene3D" id="2.60.120.260">
    <property type="entry name" value="Galactose-binding domain-like"/>
    <property type="match status" value="1"/>
</dbReference>
<dbReference type="InterPro" id="IPR051795">
    <property type="entry name" value="Glycosyl_Hydrlase_43"/>
</dbReference>
<dbReference type="PROSITE" id="PS50853">
    <property type="entry name" value="FN3"/>
    <property type="match status" value="1"/>
</dbReference>
<dbReference type="Gene3D" id="2.60.40.1120">
    <property type="entry name" value="Carboxypeptidase-like, regulatory domain"/>
    <property type="match status" value="1"/>
</dbReference>
<dbReference type="GO" id="GO:0004553">
    <property type="term" value="F:hydrolase activity, hydrolyzing O-glycosyl compounds"/>
    <property type="evidence" value="ECO:0007669"/>
    <property type="project" value="InterPro"/>
</dbReference>
<dbReference type="InterPro" id="IPR013783">
    <property type="entry name" value="Ig-like_fold"/>
</dbReference>